<dbReference type="PANTHER" id="PTHR11439:SF467">
    <property type="entry name" value="INTEGRASE CATALYTIC DOMAIN-CONTAINING PROTEIN"/>
    <property type="match status" value="1"/>
</dbReference>
<name>A0A438EM89_VITVI</name>
<feature type="region of interest" description="Disordered" evidence="1">
    <location>
        <begin position="1"/>
        <end position="32"/>
    </location>
</feature>
<dbReference type="PANTHER" id="PTHR11439">
    <property type="entry name" value="GAG-POL-RELATED RETROTRANSPOSON"/>
    <property type="match status" value="1"/>
</dbReference>
<proteinExistence type="predicted"/>
<comment type="caution">
    <text evidence="2">The sequence shown here is derived from an EMBL/GenBank/DDBJ whole genome shotgun (WGS) entry which is preliminary data.</text>
</comment>
<evidence type="ECO:0000313" key="3">
    <source>
        <dbReference type="Proteomes" id="UP000288805"/>
    </source>
</evidence>
<dbReference type="AlphaFoldDB" id="A0A438EM89"/>
<dbReference type="Proteomes" id="UP000288805">
    <property type="component" value="Unassembled WGS sequence"/>
</dbReference>
<evidence type="ECO:0000313" key="2">
    <source>
        <dbReference type="EMBL" id="RVW48856.1"/>
    </source>
</evidence>
<feature type="compositionally biased region" description="Basic and acidic residues" evidence="1">
    <location>
        <begin position="16"/>
        <end position="31"/>
    </location>
</feature>
<accession>A0A438EM89</accession>
<organism evidence="2 3">
    <name type="scientific">Vitis vinifera</name>
    <name type="common">Grape</name>
    <dbReference type="NCBI Taxonomy" id="29760"/>
    <lineage>
        <taxon>Eukaryota</taxon>
        <taxon>Viridiplantae</taxon>
        <taxon>Streptophyta</taxon>
        <taxon>Embryophyta</taxon>
        <taxon>Tracheophyta</taxon>
        <taxon>Spermatophyta</taxon>
        <taxon>Magnoliopsida</taxon>
        <taxon>eudicotyledons</taxon>
        <taxon>Gunneridae</taxon>
        <taxon>Pentapetalae</taxon>
        <taxon>rosids</taxon>
        <taxon>Vitales</taxon>
        <taxon>Vitaceae</taxon>
        <taxon>Viteae</taxon>
        <taxon>Vitis</taxon>
    </lineage>
</organism>
<protein>
    <submittedName>
        <fullName evidence="2">Retrovirus-related Pol polyprotein from transposon TNT 1-94</fullName>
    </submittedName>
</protein>
<sequence>MQDCNPIDTPFARGENLSKEMSPKTPEEKKKMSNIPYSNVVGSLMYATMCTRPDICYLVGMISRYQANLGMMHWKAVKRILSYSTRSYMVEKIFAKSGNS</sequence>
<gene>
    <name evidence="2" type="primary">POLX_1582</name>
    <name evidence="2" type="ORF">CK203_108998</name>
</gene>
<dbReference type="EMBL" id="QGNW01001239">
    <property type="protein sequence ID" value="RVW48856.1"/>
    <property type="molecule type" value="Genomic_DNA"/>
</dbReference>
<reference evidence="2 3" key="1">
    <citation type="journal article" date="2018" name="PLoS Genet.">
        <title>Population sequencing reveals clonal diversity and ancestral inbreeding in the grapevine cultivar Chardonnay.</title>
        <authorList>
            <person name="Roach M.J."/>
            <person name="Johnson D.L."/>
            <person name="Bohlmann J."/>
            <person name="van Vuuren H.J."/>
            <person name="Jones S.J."/>
            <person name="Pretorius I.S."/>
            <person name="Schmidt S.A."/>
            <person name="Borneman A.R."/>
        </authorList>
    </citation>
    <scope>NUCLEOTIDE SEQUENCE [LARGE SCALE GENOMIC DNA]</scope>
    <source>
        <strain evidence="3">cv. Chardonnay</strain>
        <tissue evidence="2">Leaf</tissue>
    </source>
</reference>
<evidence type="ECO:0000256" key="1">
    <source>
        <dbReference type="SAM" id="MobiDB-lite"/>
    </source>
</evidence>